<proteinExistence type="predicted"/>
<dbReference type="InterPro" id="IPR002346">
    <property type="entry name" value="Mopterin_DH_FAD-bd"/>
</dbReference>
<dbReference type="InterPro" id="IPR036683">
    <property type="entry name" value="CO_DH_flav_C_dom_sf"/>
</dbReference>
<dbReference type="Gene3D" id="3.30.465.10">
    <property type="match status" value="2"/>
</dbReference>
<gene>
    <name evidence="3" type="ORF">ACFP3V_29995</name>
</gene>
<dbReference type="Gene3D" id="3.30.43.10">
    <property type="entry name" value="Uridine Diphospho-n-acetylenolpyruvylglucosamine Reductase, domain 2"/>
    <property type="match status" value="1"/>
</dbReference>
<dbReference type="Gene3D" id="3.30.390.50">
    <property type="entry name" value="CO dehydrogenase flavoprotein, C-terminal domain"/>
    <property type="match status" value="1"/>
</dbReference>
<dbReference type="PANTHER" id="PTHR42659">
    <property type="entry name" value="XANTHINE DEHYDROGENASE SUBUNIT C-RELATED"/>
    <property type="match status" value="1"/>
</dbReference>
<dbReference type="Proteomes" id="UP001596174">
    <property type="component" value="Unassembled WGS sequence"/>
</dbReference>
<dbReference type="Pfam" id="PF03450">
    <property type="entry name" value="CO_deh_flav_C"/>
    <property type="match status" value="1"/>
</dbReference>
<dbReference type="SUPFAM" id="SSF55447">
    <property type="entry name" value="CO dehydrogenase flavoprotein C-terminal domain-like"/>
    <property type="match status" value="1"/>
</dbReference>
<reference evidence="4" key="1">
    <citation type="journal article" date="2019" name="Int. J. Syst. Evol. Microbiol.">
        <title>The Global Catalogue of Microorganisms (GCM) 10K type strain sequencing project: providing services to taxonomists for standard genome sequencing and annotation.</title>
        <authorList>
            <consortium name="The Broad Institute Genomics Platform"/>
            <consortium name="The Broad Institute Genome Sequencing Center for Infectious Disease"/>
            <person name="Wu L."/>
            <person name="Ma J."/>
        </authorList>
    </citation>
    <scope>NUCLEOTIDE SEQUENCE [LARGE SCALE GENOMIC DNA]</scope>
    <source>
        <strain evidence="4">JCM 4816</strain>
    </source>
</reference>
<dbReference type="InterPro" id="IPR016166">
    <property type="entry name" value="FAD-bd_PCMH"/>
</dbReference>
<accession>A0ABW1G9Y4</accession>
<dbReference type="InterPro" id="IPR016169">
    <property type="entry name" value="FAD-bd_PCMH_sub2"/>
</dbReference>
<feature type="non-terminal residue" evidence="3">
    <location>
        <position position="286"/>
    </location>
</feature>
<evidence type="ECO:0000313" key="4">
    <source>
        <dbReference type="Proteomes" id="UP001596174"/>
    </source>
</evidence>
<feature type="domain" description="FAD-binding PCMH-type" evidence="2">
    <location>
        <begin position="1"/>
        <end position="222"/>
    </location>
</feature>
<evidence type="ECO:0000313" key="3">
    <source>
        <dbReference type="EMBL" id="MFC5911424.1"/>
    </source>
</evidence>
<dbReference type="SUPFAM" id="SSF56176">
    <property type="entry name" value="FAD-binding/transporter-associated domain-like"/>
    <property type="match status" value="1"/>
</dbReference>
<protein>
    <submittedName>
        <fullName evidence="3">FAD binding domain-containing protein</fullName>
    </submittedName>
</protein>
<dbReference type="PANTHER" id="PTHR42659:SF1">
    <property type="entry name" value="OXIDOREDUCTASE"/>
    <property type="match status" value="1"/>
</dbReference>
<evidence type="ECO:0000256" key="1">
    <source>
        <dbReference type="ARBA" id="ARBA00023002"/>
    </source>
</evidence>
<dbReference type="RefSeq" id="WP_380590357.1">
    <property type="nucleotide sequence ID" value="NZ_JBHSQJ010000164.1"/>
</dbReference>
<dbReference type="InterPro" id="IPR036318">
    <property type="entry name" value="FAD-bd_PCMH-like_sf"/>
</dbReference>
<dbReference type="PROSITE" id="PS51387">
    <property type="entry name" value="FAD_PCMH"/>
    <property type="match status" value="1"/>
</dbReference>
<dbReference type="InterPro" id="IPR005107">
    <property type="entry name" value="CO_DH_flav_C"/>
</dbReference>
<sequence>MRPFRYVRAQDPQQAVALVAADPDARYLGGGTNLVDLMRLGVEAPGTLVDVSGLPLDRIEQASDGGLLVGGEVRNSDLAADRRVRESWPAVAQALLSGASGQLRNAATVGGNLLQRTRCGYFQDPAKPCNKREPGTGCPALTGDHRNLAVLGRSEHCVATHPSDFAVALAACDATVHVRGADGTRVLPVAELHRLPGERPDLETVLQHGELITGVELPARELLRGSVYRKVRDRASFAFALVSVAAALSVTDGRVADVRIALGGVAAKPWRALRAEQALRGGPAST</sequence>
<dbReference type="Pfam" id="PF00941">
    <property type="entry name" value="FAD_binding_5"/>
    <property type="match status" value="1"/>
</dbReference>
<keyword evidence="4" id="KW-1185">Reference proteome</keyword>
<dbReference type="EMBL" id="JBHSQJ010000164">
    <property type="protein sequence ID" value="MFC5911424.1"/>
    <property type="molecule type" value="Genomic_DNA"/>
</dbReference>
<keyword evidence="1" id="KW-0560">Oxidoreductase</keyword>
<organism evidence="3 4">
    <name type="scientific">Streptacidiphilus monticola</name>
    <dbReference type="NCBI Taxonomy" id="2161674"/>
    <lineage>
        <taxon>Bacteria</taxon>
        <taxon>Bacillati</taxon>
        <taxon>Actinomycetota</taxon>
        <taxon>Actinomycetes</taxon>
        <taxon>Kitasatosporales</taxon>
        <taxon>Streptomycetaceae</taxon>
        <taxon>Streptacidiphilus</taxon>
    </lineage>
</organism>
<comment type="caution">
    <text evidence="3">The sequence shown here is derived from an EMBL/GenBank/DDBJ whole genome shotgun (WGS) entry which is preliminary data.</text>
</comment>
<name>A0ABW1G9Y4_9ACTN</name>
<dbReference type="InterPro" id="IPR016167">
    <property type="entry name" value="FAD-bd_PCMH_sub1"/>
</dbReference>
<evidence type="ECO:0000259" key="2">
    <source>
        <dbReference type="PROSITE" id="PS51387"/>
    </source>
</evidence>
<dbReference type="InterPro" id="IPR051312">
    <property type="entry name" value="Diverse_Substr_Oxidored"/>
</dbReference>
<dbReference type="SMART" id="SM01092">
    <property type="entry name" value="CO_deh_flav_C"/>
    <property type="match status" value="1"/>
</dbReference>